<keyword evidence="2" id="KW-1185">Reference proteome</keyword>
<protein>
    <submittedName>
        <fullName evidence="1">Uncharacterized protein</fullName>
    </submittedName>
</protein>
<gene>
    <name evidence="1" type="ORF">IE077_003280</name>
</gene>
<dbReference type="Gene3D" id="1.20.5.190">
    <property type="match status" value="1"/>
</dbReference>
<comment type="caution">
    <text evidence="1">The sequence shown here is derived from an EMBL/GenBank/DDBJ whole genome shotgun (WGS) entry which is preliminary data.</text>
</comment>
<reference evidence="1 2" key="1">
    <citation type="journal article" date="2020" name="bioRxiv">
        <title>Metabolic contributions of an alphaproteobacterial endosymbiont in the apicomplexan Cardiosporidium cionae.</title>
        <authorList>
            <person name="Hunter E.S."/>
            <person name="Paight C.J."/>
            <person name="Lane C.E."/>
        </authorList>
    </citation>
    <scope>NUCLEOTIDE SEQUENCE [LARGE SCALE GENOMIC DNA]</scope>
    <source>
        <strain evidence="1">ESH_2018</strain>
    </source>
</reference>
<evidence type="ECO:0000313" key="2">
    <source>
        <dbReference type="Proteomes" id="UP000823046"/>
    </source>
</evidence>
<sequence length="205" mass="23912">MDIKIQCTWKRFLAKRCYSFELAVSYIQKSRILAAIAIQCCWKGYRIRSLLHQEFSSIVLKWPSEESNLIIKIIGDFMSPGTFSVIQANYCYIRRCYVVVIPFEPRRFFFRYNINGEWRIHQKLPLYQDNSGLEYNIVDCVETRLTSLYPLFPWPHSRRGIPSSKEKISIPKNSIEKFSPSSAKVDSFSLSNSSFHLSSVSQNAL</sequence>
<accession>A0ABQ7J8N6</accession>
<name>A0ABQ7J8N6_9APIC</name>
<dbReference type="EMBL" id="JADAQX010000415">
    <property type="protein sequence ID" value="KAF8820335.1"/>
    <property type="molecule type" value="Genomic_DNA"/>
</dbReference>
<organism evidence="1 2">
    <name type="scientific">Cardiosporidium cionae</name>
    <dbReference type="NCBI Taxonomy" id="476202"/>
    <lineage>
        <taxon>Eukaryota</taxon>
        <taxon>Sar</taxon>
        <taxon>Alveolata</taxon>
        <taxon>Apicomplexa</taxon>
        <taxon>Aconoidasida</taxon>
        <taxon>Nephromycida</taxon>
        <taxon>Cardiosporidium</taxon>
    </lineage>
</organism>
<evidence type="ECO:0000313" key="1">
    <source>
        <dbReference type="EMBL" id="KAF8820335.1"/>
    </source>
</evidence>
<dbReference type="Proteomes" id="UP000823046">
    <property type="component" value="Unassembled WGS sequence"/>
</dbReference>
<dbReference type="InterPro" id="IPR000048">
    <property type="entry name" value="IQ_motif_EF-hand-BS"/>
</dbReference>
<dbReference type="CDD" id="cd23767">
    <property type="entry name" value="IQCD"/>
    <property type="match status" value="1"/>
</dbReference>
<proteinExistence type="predicted"/>
<dbReference type="Pfam" id="PF00612">
    <property type="entry name" value="IQ"/>
    <property type="match status" value="2"/>
</dbReference>